<accession>A0ABR9Z9F4</accession>
<evidence type="ECO:0000313" key="1">
    <source>
        <dbReference type="EMBL" id="MBF4375056.1"/>
    </source>
</evidence>
<name>A0ABR9Z9F4_VIBAN</name>
<evidence type="ECO:0000313" key="2">
    <source>
        <dbReference type="Proteomes" id="UP000726136"/>
    </source>
</evidence>
<comment type="caution">
    <text evidence="1">The sequence shown here is derived from an EMBL/GenBank/DDBJ whole genome shotgun (WGS) entry which is preliminary data.</text>
</comment>
<proteinExistence type="predicted"/>
<dbReference type="Proteomes" id="UP000726136">
    <property type="component" value="Unassembled WGS sequence"/>
</dbReference>
<dbReference type="EMBL" id="RDPI01000040">
    <property type="protein sequence ID" value="MBF4375056.1"/>
    <property type="molecule type" value="Genomic_DNA"/>
</dbReference>
<protein>
    <submittedName>
        <fullName evidence="1">Uncharacterized protein</fullName>
    </submittedName>
</protein>
<sequence length="66" mass="7531">MGISLAIRLRFSANQLHLSQFFVISNISANQNSWIASLKNRVGWLKVSLAQKRFDCTKKTDLTICF</sequence>
<reference evidence="1 2" key="1">
    <citation type="journal article" date="2021" name="PeerJ">
        <title>Analysis of 44 Vibrio anguillarum genomes reveals high genetic diversity.</title>
        <authorList>
            <person name="Hansen M.J."/>
            <person name="Dalsgaard I."/>
        </authorList>
    </citation>
    <scope>NUCLEOTIDE SEQUENCE [LARGE SCALE GENOMIC DNA]</scope>
    <source>
        <strain evidence="1 2">040915-1/1B</strain>
    </source>
</reference>
<keyword evidence="2" id="KW-1185">Reference proteome</keyword>
<organism evidence="1 2">
    <name type="scientific">Vibrio anguillarum</name>
    <name type="common">Listonella anguillarum</name>
    <dbReference type="NCBI Taxonomy" id="55601"/>
    <lineage>
        <taxon>Bacteria</taxon>
        <taxon>Pseudomonadati</taxon>
        <taxon>Pseudomonadota</taxon>
        <taxon>Gammaproteobacteria</taxon>
        <taxon>Vibrionales</taxon>
        <taxon>Vibrionaceae</taxon>
        <taxon>Vibrio</taxon>
    </lineage>
</organism>
<gene>
    <name evidence="1" type="ORF">EAY46_18525</name>
</gene>